<dbReference type="EMBL" id="JACHGT010000021">
    <property type="protein sequence ID" value="MBB6039322.1"/>
    <property type="molecule type" value="Genomic_DNA"/>
</dbReference>
<accession>A0A841G0L9</accession>
<sequence length="389" mass="42445">MESSSGAAAPIRGGLSPYNRVVWPDVLPWMDADRARTVPGVARALLLITGMIRQTTLDDYKGTQPLPRTRFLEQPDPARSFAWLFGQLVDDYLMHGNAVAYISARDFYGYPAALRWLPAAWVAIECAQEDYARPRYWARGKEIPAADIVHVQRGADSWCPARGVGVVEQHMRTLSRAIAEEEYEASALADGAVPSVAVIAPNPRLSEEEATAAKQRWTDLFGGPRREPGVFPAGTQILPLSWSPSDAELTAARSATLVDIANAFSLDPYWLGAPSESLTYRSPGPMYLNLLRTTLEPIMTDFEQTWTAQLVPRGHSLRLDRQQLLADDMSTTVTTLTEAVSGGLMTTEEARAYMGLSPVPANAAPSTSDTPPPETETVGGAQIEETEQS</sequence>
<protein>
    <submittedName>
        <fullName evidence="2">HK97 family phage portal protein</fullName>
    </submittedName>
</protein>
<comment type="caution">
    <text evidence="2">The sequence shown here is derived from an EMBL/GenBank/DDBJ whole genome shotgun (WGS) entry which is preliminary data.</text>
</comment>
<gene>
    <name evidence="2" type="ORF">HNR73_007216</name>
</gene>
<organism evidence="2 3">
    <name type="scientific">Phytomonospora endophytica</name>
    <dbReference type="NCBI Taxonomy" id="714109"/>
    <lineage>
        <taxon>Bacteria</taxon>
        <taxon>Bacillati</taxon>
        <taxon>Actinomycetota</taxon>
        <taxon>Actinomycetes</taxon>
        <taxon>Micromonosporales</taxon>
        <taxon>Micromonosporaceae</taxon>
        <taxon>Phytomonospora</taxon>
    </lineage>
</organism>
<dbReference type="Gene3D" id="3.40.140.120">
    <property type="match status" value="1"/>
</dbReference>
<dbReference type="Pfam" id="PF04860">
    <property type="entry name" value="Phage_portal"/>
    <property type="match status" value="1"/>
</dbReference>
<evidence type="ECO:0000313" key="2">
    <source>
        <dbReference type="EMBL" id="MBB6039322.1"/>
    </source>
</evidence>
<dbReference type="Gene3D" id="3.30.1120.70">
    <property type="match status" value="1"/>
</dbReference>
<dbReference type="RefSeq" id="WP_184792415.1">
    <property type="nucleotide sequence ID" value="NZ_BONT01000077.1"/>
</dbReference>
<dbReference type="Proteomes" id="UP000548476">
    <property type="component" value="Unassembled WGS sequence"/>
</dbReference>
<feature type="region of interest" description="Disordered" evidence="1">
    <location>
        <begin position="357"/>
        <end position="389"/>
    </location>
</feature>
<keyword evidence="3" id="KW-1185">Reference proteome</keyword>
<proteinExistence type="predicted"/>
<dbReference type="InterPro" id="IPR006944">
    <property type="entry name" value="Phage/GTA_portal"/>
</dbReference>
<dbReference type="Gene3D" id="1.20.1270.210">
    <property type="match status" value="1"/>
</dbReference>
<evidence type="ECO:0000313" key="3">
    <source>
        <dbReference type="Proteomes" id="UP000548476"/>
    </source>
</evidence>
<reference evidence="2 3" key="1">
    <citation type="submission" date="2020-08" db="EMBL/GenBank/DDBJ databases">
        <title>Genomic Encyclopedia of Type Strains, Phase IV (KMG-IV): sequencing the most valuable type-strain genomes for metagenomic binning, comparative biology and taxonomic classification.</title>
        <authorList>
            <person name="Goeker M."/>
        </authorList>
    </citation>
    <scope>NUCLEOTIDE SEQUENCE [LARGE SCALE GENOMIC DNA]</scope>
    <source>
        <strain evidence="2 3">YIM 65646</strain>
    </source>
</reference>
<evidence type="ECO:0000256" key="1">
    <source>
        <dbReference type="SAM" id="MobiDB-lite"/>
    </source>
</evidence>
<name>A0A841G0L9_9ACTN</name>
<dbReference type="AlphaFoldDB" id="A0A841G0L9"/>